<gene>
    <name evidence="2" type="ORF">P7D34_09480</name>
</gene>
<comment type="caution">
    <text evidence="2">The sequence shown here is derived from an EMBL/GenBank/DDBJ whole genome shotgun (WGS) entry which is preliminary data.</text>
</comment>
<keyword evidence="1" id="KW-0472">Membrane</keyword>
<keyword evidence="1" id="KW-1133">Transmembrane helix</keyword>
<reference evidence="2" key="1">
    <citation type="submission" date="2023-03" db="EMBL/GenBank/DDBJ databases">
        <authorList>
            <person name="Shen W."/>
            <person name="Cai J."/>
        </authorList>
    </citation>
    <scope>NUCLEOTIDE SEQUENCE</scope>
    <source>
        <strain evidence="2">Y3</strain>
    </source>
</reference>
<name>A0AAJ2J046_9LACT</name>
<evidence type="ECO:0000256" key="1">
    <source>
        <dbReference type="SAM" id="Phobius"/>
    </source>
</evidence>
<feature type="transmembrane region" description="Helical" evidence="1">
    <location>
        <begin position="70"/>
        <end position="91"/>
    </location>
</feature>
<protein>
    <submittedName>
        <fullName evidence="2">Uncharacterized protein</fullName>
    </submittedName>
</protein>
<sequence>MNSRKDDKMGLLLAFLGGGLSLLNFSAEWRFLSLQLIFTLLSLSSMFAYKGKRTRRSYEGDGTSIFTFGFALCFLSFIGSASILLALFMGWQ</sequence>
<proteinExistence type="predicted"/>
<organism evidence="2 3">
    <name type="scientific">Lactococcus petauri</name>
    <dbReference type="NCBI Taxonomy" id="1940789"/>
    <lineage>
        <taxon>Bacteria</taxon>
        <taxon>Bacillati</taxon>
        <taxon>Bacillota</taxon>
        <taxon>Bacilli</taxon>
        <taxon>Lactobacillales</taxon>
        <taxon>Streptococcaceae</taxon>
        <taxon>Lactococcus</taxon>
    </lineage>
</organism>
<feature type="transmembrane region" description="Helical" evidence="1">
    <location>
        <begin position="31"/>
        <end position="49"/>
    </location>
</feature>
<dbReference type="AlphaFoldDB" id="A0AAJ2J046"/>
<accession>A0AAJ2J046</accession>
<evidence type="ECO:0000313" key="3">
    <source>
        <dbReference type="Proteomes" id="UP001257962"/>
    </source>
</evidence>
<dbReference type="Proteomes" id="UP001257962">
    <property type="component" value="Unassembled WGS sequence"/>
</dbReference>
<dbReference type="EMBL" id="JARPYC010000008">
    <property type="protein sequence ID" value="MDT2667463.1"/>
    <property type="molecule type" value="Genomic_DNA"/>
</dbReference>
<keyword evidence="1" id="KW-0812">Transmembrane</keyword>
<evidence type="ECO:0000313" key="2">
    <source>
        <dbReference type="EMBL" id="MDT2667463.1"/>
    </source>
</evidence>